<dbReference type="InterPro" id="IPR027417">
    <property type="entry name" value="P-loop_NTPase"/>
</dbReference>
<reference evidence="2" key="1">
    <citation type="submission" date="2023-09" db="EMBL/GenBank/DDBJ databases">
        <authorList>
            <person name="Li S."/>
            <person name="Li X."/>
            <person name="Zhang C."/>
            <person name="Zhao Z."/>
        </authorList>
    </citation>
    <scope>NUCLEOTIDE SEQUENCE [LARGE SCALE GENOMIC DNA]</scope>
    <source>
        <strain evidence="2">SQ345</strain>
    </source>
</reference>
<name>A0ABY9TID6_9GAMM</name>
<dbReference type="EMBL" id="CP134146">
    <property type="protein sequence ID" value="WNC68456.1"/>
    <property type="molecule type" value="Genomic_DNA"/>
</dbReference>
<protein>
    <recommendedName>
        <fullName evidence="3">Sulfotransferase domain-containing protein</fullName>
    </recommendedName>
</protein>
<dbReference type="Gene3D" id="3.40.50.300">
    <property type="entry name" value="P-loop containing nucleotide triphosphate hydrolases"/>
    <property type="match status" value="1"/>
</dbReference>
<dbReference type="SUPFAM" id="SSF52540">
    <property type="entry name" value="P-loop containing nucleoside triphosphate hydrolases"/>
    <property type="match status" value="1"/>
</dbReference>
<evidence type="ECO:0000313" key="2">
    <source>
        <dbReference type="Proteomes" id="UP001248581"/>
    </source>
</evidence>
<evidence type="ECO:0008006" key="3">
    <source>
        <dbReference type="Google" id="ProtNLM"/>
    </source>
</evidence>
<accession>A0ABY9TID6</accession>
<sequence length="275" mass="31837">MVNIKKTTQSVSNASKLIKPIFQRFFYPKGYEKCLIIMGCQRSGTTIISRVFDRILYAKVFGEFSILSIDDPNRIRLNNINNVIAQVQKSHSPLIVLKPLVESHKANLLLSQIQNACVLWVFRHYLDVGLSDIKKFSKNPGHSNLLPIINKDKNNWRCENISHKTTSIINSLYSKDLSPLDCACLFWYVRNILFFEQSLDTNSKVFLWDYDKFVQDPSQHIKDLLTKMSLPTVPKKITQDVFINTINRNQKINSNIKELCDDLFDRLSLHTKSLK</sequence>
<evidence type="ECO:0000313" key="1">
    <source>
        <dbReference type="EMBL" id="WNC68456.1"/>
    </source>
</evidence>
<proteinExistence type="predicted"/>
<gene>
    <name evidence="1" type="ORF">RI845_18295</name>
</gene>
<dbReference type="Proteomes" id="UP001248581">
    <property type="component" value="Chromosome"/>
</dbReference>
<dbReference type="RefSeq" id="WP_348387612.1">
    <property type="nucleotide sequence ID" value="NZ_CP134146.1"/>
</dbReference>
<keyword evidence="2" id="KW-1185">Reference proteome</keyword>
<organism evidence="1 2">
    <name type="scientific">Thalassotalea nanhaiensis</name>
    <dbReference type="NCBI Taxonomy" id="3065648"/>
    <lineage>
        <taxon>Bacteria</taxon>
        <taxon>Pseudomonadati</taxon>
        <taxon>Pseudomonadota</taxon>
        <taxon>Gammaproteobacteria</taxon>
        <taxon>Alteromonadales</taxon>
        <taxon>Colwelliaceae</taxon>
        <taxon>Thalassotalea</taxon>
    </lineage>
</organism>